<sequence length="64" mass="6317">MDPGAGAGGRLPRPAAPLTDRQQAVLAVSTGCTAARRHGTDPFGAIHCALTAMPRLPAASAPAA</sequence>
<evidence type="ECO:0000313" key="3">
    <source>
        <dbReference type="Proteomes" id="UP001499987"/>
    </source>
</evidence>
<evidence type="ECO:0000256" key="1">
    <source>
        <dbReference type="SAM" id="MobiDB-lite"/>
    </source>
</evidence>
<accession>A0ABP4EG68</accession>
<dbReference type="Proteomes" id="UP001499987">
    <property type="component" value="Unassembled WGS sequence"/>
</dbReference>
<dbReference type="EMBL" id="BAAALD010000060">
    <property type="protein sequence ID" value="GAA1103545.1"/>
    <property type="molecule type" value="Genomic_DNA"/>
</dbReference>
<name>A0ABP4EG68_9ACTN</name>
<protein>
    <submittedName>
        <fullName evidence="2">Uncharacterized protein</fullName>
    </submittedName>
</protein>
<gene>
    <name evidence="2" type="ORF">GCM10009663_52450</name>
</gene>
<comment type="caution">
    <text evidence="2">The sequence shown here is derived from an EMBL/GenBank/DDBJ whole genome shotgun (WGS) entry which is preliminary data.</text>
</comment>
<keyword evidence="3" id="KW-1185">Reference proteome</keyword>
<evidence type="ECO:0000313" key="2">
    <source>
        <dbReference type="EMBL" id="GAA1103545.1"/>
    </source>
</evidence>
<reference evidence="3" key="1">
    <citation type="journal article" date="2019" name="Int. J. Syst. Evol. Microbiol.">
        <title>The Global Catalogue of Microorganisms (GCM) 10K type strain sequencing project: providing services to taxonomists for standard genome sequencing and annotation.</title>
        <authorList>
            <consortium name="The Broad Institute Genomics Platform"/>
            <consortium name="The Broad Institute Genome Sequencing Center for Infectious Disease"/>
            <person name="Wu L."/>
            <person name="Ma J."/>
        </authorList>
    </citation>
    <scope>NUCLEOTIDE SEQUENCE [LARGE SCALE GENOMIC DNA]</scope>
    <source>
        <strain evidence="3">JCM 13002</strain>
    </source>
</reference>
<feature type="region of interest" description="Disordered" evidence="1">
    <location>
        <begin position="1"/>
        <end position="21"/>
    </location>
</feature>
<organism evidence="2 3">
    <name type="scientific">Kitasatospora arboriphila</name>
    <dbReference type="NCBI Taxonomy" id="258052"/>
    <lineage>
        <taxon>Bacteria</taxon>
        <taxon>Bacillati</taxon>
        <taxon>Actinomycetota</taxon>
        <taxon>Actinomycetes</taxon>
        <taxon>Kitasatosporales</taxon>
        <taxon>Streptomycetaceae</taxon>
        <taxon>Kitasatospora</taxon>
    </lineage>
</organism>
<proteinExistence type="predicted"/>